<evidence type="ECO:0000313" key="1">
    <source>
        <dbReference type="EMBL" id="SFV62073.1"/>
    </source>
</evidence>
<name>A0A1W1C8K6_9ZZZZ</name>
<accession>A0A1W1C8K6</accession>
<reference evidence="1" key="1">
    <citation type="submission" date="2016-10" db="EMBL/GenBank/DDBJ databases">
        <authorList>
            <person name="de Groot N.N."/>
        </authorList>
    </citation>
    <scope>NUCLEOTIDE SEQUENCE</scope>
</reference>
<protein>
    <submittedName>
        <fullName evidence="1">Uncharacterized protein</fullName>
    </submittedName>
</protein>
<gene>
    <name evidence="1" type="ORF">MNB_SV-14-307</name>
</gene>
<proteinExistence type="predicted"/>
<dbReference type="EMBL" id="FPHN01000137">
    <property type="protein sequence ID" value="SFV62073.1"/>
    <property type="molecule type" value="Genomic_DNA"/>
</dbReference>
<sequence>MTSIDFKFFIENDSNPFILFSSSGKLKYLNTSAEILMGSCNPKELFKIALSYAPKNFGYNKTAIELSFGSFEFYGINVLYENEDFIGMHLYNKPMAKINDSSLLKGYTLTDLNLLLQANIELFDINYNGKIKLLTDYDIPKLQIHQNNFSMLLRNIFSQFKDNKKLEITMKIKLGERVIVNDKRYSIIILQLKSTSRHKEHDKEIELLALKNHINIHFKESATILEIPAIV</sequence>
<dbReference type="AlphaFoldDB" id="A0A1W1C8K6"/>
<organism evidence="1">
    <name type="scientific">hydrothermal vent metagenome</name>
    <dbReference type="NCBI Taxonomy" id="652676"/>
    <lineage>
        <taxon>unclassified sequences</taxon>
        <taxon>metagenomes</taxon>
        <taxon>ecological metagenomes</taxon>
    </lineage>
</organism>